<keyword evidence="2" id="KW-1185">Reference proteome</keyword>
<name>A0A1I6E1Y3_9FIRM</name>
<dbReference type="RefSeq" id="WP_092485268.1">
    <property type="nucleotide sequence ID" value="NZ_FOYM01000023.1"/>
</dbReference>
<dbReference type="Proteomes" id="UP000199584">
    <property type="component" value="Unassembled WGS sequence"/>
</dbReference>
<dbReference type="AlphaFoldDB" id="A0A1I6E1Y3"/>
<dbReference type="OrthoDB" id="1726628at2"/>
<gene>
    <name evidence="1" type="ORF">SAMN05660706_12344</name>
</gene>
<reference evidence="2" key="1">
    <citation type="submission" date="2016-10" db="EMBL/GenBank/DDBJ databases">
        <authorList>
            <person name="Varghese N."/>
            <person name="Submissions S."/>
        </authorList>
    </citation>
    <scope>NUCLEOTIDE SEQUENCE [LARGE SCALE GENOMIC DNA]</scope>
    <source>
        <strain evidence="2">DSM 3669</strain>
    </source>
</reference>
<dbReference type="STRING" id="39060.SAMN05660706_12344"/>
<dbReference type="EMBL" id="FOYM01000023">
    <property type="protein sequence ID" value="SFR11705.1"/>
    <property type="molecule type" value="Genomic_DNA"/>
</dbReference>
<sequence length="102" mass="11398">MKSSGSKAKGGRIRSLHIKLPADHPVFSFPEGERSRVAREWLEQGRQVLSAMEAIQRDIADLKRVINNSGPLAHVRPENNAVGKKMQSERKNDINPAVFLDL</sequence>
<organism evidence="1 2">
    <name type="scientific">Desulfoscipio geothermicus DSM 3669</name>
    <dbReference type="NCBI Taxonomy" id="1121426"/>
    <lineage>
        <taxon>Bacteria</taxon>
        <taxon>Bacillati</taxon>
        <taxon>Bacillota</taxon>
        <taxon>Clostridia</taxon>
        <taxon>Eubacteriales</taxon>
        <taxon>Desulfallaceae</taxon>
        <taxon>Desulfoscipio</taxon>
    </lineage>
</organism>
<evidence type="ECO:0000313" key="1">
    <source>
        <dbReference type="EMBL" id="SFR11705.1"/>
    </source>
</evidence>
<protein>
    <submittedName>
        <fullName evidence="1">Uncharacterized protein</fullName>
    </submittedName>
</protein>
<proteinExistence type="predicted"/>
<evidence type="ECO:0000313" key="2">
    <source>
        <dbReference type="Proteomes" id="UP000199584"/>
    </source>
</evidence>
<accession>A0A1I6E1Y3</accession>